<feature type="compositionally biased region" description="Basic residues" evidence="1">
    <location>
        <begin position="238"/>
        <end position="247"/>
    </location>
</feature>
<dbReference type="InterPro" id="IPR029058">
    <property type="entry name" value="AB_hydrolase_fold"/>
</dbReference>
<comment type="caution">
    <text evidence="3">The sequence shown here is derived from an EMBL/GenBank/DDBJ whole genome shotgun (WGS) entry which is preliminary data.</text>
</comment>
<dbReference type="EMBL" id="FXUG01000001">
    <property type="protein sequence ID" value="SMP40015.1"/>
    <property type="molecule type" value="Genomic_DNA"/>
</dbReference>
<protein>
    <submittedName>
        <fullName evidence="3">Alpha/beta hydrolase family protein</fullName>
    </submittedName>
</protein>
<dbReference type="InterPro" id="IPR000073">
    <property type="entry name" value="AB_hydrolase_1"/>
</dbReference>
<dbReference type="Gene3D" id="3.40.50.1820">
    <property type="entry name" value="alpha/beta hydrolase"/>
    <property type="match status" value="1"/>
</dbReference>
<dbReference type="GO" id="GO:0016787">
    <property type="term" value="F:hydrolase activity"/>
    <property type="evidence" value="ECO:0007669"/>
    <property type="project" value="UniProtKB-KW"/>
</dbReference>
<dbReference type="RefSeq" id="WP_283430631.1">
    <property type="nucleotide sequence ID" value="NZ_FXUG01000001.1"/>
</dbReference>
<dbReference type="PANTHER" id="PTHR37946:SF1">
    <property type="entry name" value="SLL1969 PROTEIN"/>
    <property type="match status" value="1"/>
</dbReference>
<evidence type="ECO:0000313" key="3">
    <source>
        <dbReference type="EMBL" id="SMP40015.1"/>
    </source>
</evidence>
<proteinExistence type="predicted"/>
<feature type="region of interest" description="Disordered" evidence="1">
    <location>
        <begin position="223"/>
        <end position="247"/>
    </location>
</feature>
<reference evidence="3 4" key="1">
    <citation type="submission" date="2017-05" db="EMBL/GenBank/DDBJ databases">
        <authorList>
            <person name="Varghese N."/>
            <person name="Submissions S."/>
        </authorList>
    </citation>
    <scope>NUCLEOTIDE SEQUENCE [LARGE SCALE GENOMIC DNA]</scope>
    <source>
        <strain evidence="3 4">DSM 25457</strain>
    </source>
</reference>
<keyword evidence="3" id="KW-0378">Hydrolase</keyword>
<evidence type="ECO:0000259" key="2">
    <source>
        <dbReference type="Pfam" id="PF12697"/>
    </source>
</evidence>
<organism evidence="3 4">
    <name type="scientific">Neorhodopirellula lusitana</name>
    <dbReference type="NCBI Taxonomy" id="445327"/>
    <lineage>
        <taxon>Bacteria</taxon>
        <taxon>Pseudomonadati</taxon>
        <taxon>Planctomycetota</taxon>
        <taxon>Planctomycetia</taxon>
        <taxon>Pirellulales</taxon>
        <taxon>Pirellulaceae</taxon>
        <taxon>Neorhodopirellula</taxon>
    </lineage>
</organism>
<dbReference type="Proteomes" id="UP001158067">
    <property type="component" value="Unassembled WGS sequence"/>
</dbReference>
<gene>
    <name evidence="3" type="ORF">SAMN06265222_101393</name>
</gene>
<keyword evidence="4" id="KW-1185">Reference proteome</keyword>
<sequence>MVQCVKLTESRSSNAVTPHSSDVVITVHGFLAGNRSMRLLGDSALDLGHQVIHWSYPSLRGSIISHGAQLSRLLSDLAPRPQVRKIHLITHSMGGIIARTAILQSRLESRWADKCGQIVMLAPPNSGSRLTRLPLGPLTARFPQIQELSESPDSYVRGLPSLRRMKAGIIAAARDLVVSPESTHLEGQHDHAVVATTHQRLTRHPEALRMTANFLHSMQLRTEPSTPGLHAHGLNGNQRRRVHSAAA</sequence>
<feature type="domain" description="AB hydrolase-1" evidence="2">
    <location>
        <begin position="24"/>
        <end position="174"/>
    </location>
</feature>
<name>A0ABY1PPU3_9BACT</name>
<evidence type="ECO:0000313" key="4">
    <source>
        <dbReference type="Proteomes" id="UP001158067"/>
    </source>
</evidence>
<accession>A0ABY1PPU3</accession>
<dbReference type="SUPFAM" id="SSF53474">
    <property type="entry name" value="alpha/beta-Hydrolases"/>
    <property type="match status" value="1"/>
</dbReference>
<dbReference type="Pfam" id="PF12697">
    <property type="entry name" value="Abhydrolase_6"/>
    <property type="match status" value="1"/>
</dbReference>
<dbReference type="PANTHER" id="PTHR37946">
    <property type="entry name" value="SLL1969 PROTEIN"/>
    <property type="match status" value="1"/>
</dbReference>
<evidence type="ECO:0000256" key="1">
    <source>
        <dbReference type="SAM" id="MobiDB-lite"/>
    </source>
</evidence>